<dbReference type="GO" id="GO:0016020">
    <property type="term" value="C:membrane"/>
    <property type="evidence" value="ECO:0007669"/>
    <property type="project" value="TreeGrafter"/>
</dbReference>
<dbReference type="InterPro" id="IPR000073">
    <property type="entry name" value="AB_hydrolase_1"/>
</dbReference>
<keyword evidence="2 4" id="KW-0378">Hydrolase</keyword>
<dbReference type="PANTHER" id="PTHR43798">
    <property type="entry name" value="MONOACYLGLYCEROL LIPASE"/>
    <property type="match status" value="1"/>
</dbReference>
<keyword evidence="5" id="KW-1185">Reference proteome</keyword>
<reference evidence="4" key="1">
    <citation type="journal article" date="2014" name="Int. J. Syst. Evol. Microbiol.">
        <title>Complete genome sequence of Corynebacterium casei LMG S-19264T (=DSM 44701T), isolated from a smear-ripened cheese.</title>
        <authorList>
            <consortium name="US DOE Joint Genome Institute (JGI-PGF)"/>
            <person name="Walter F."/>
            <person name="Albersmeier A."/>
            <person name="Kalinowski J."/>
            <person name="Ruckert C."/>
        </authorList>
    </citation>
    <scope>NUCLEOTIDE SEQUENCE</scope>
    <source>
        <strain evidence="4">CGMCC 1.12726</strain>
    </source>
</reference>
<evidence type="ECO:0000259" key="3">
    <source>
        <dbReference type="Pfam" id="PF00561"/>
    </source>
</evidence>
<evidence type="ECO:0000313" key="4">
    <source>
        <dbReference type="EMBL" id="GGF94908.1"/>
    </source>
</evidence>
<dbReference type="AlphaFoldDB" id="A0A917CP83"/>
<evidence type="ECO:0000313" key="5">
    <source>
        <dbReference type="Proteomes" id="UP000632858"/>
    </source>
</evidence>
<dbReference type="PRINTS" id="PR00111">
    <property type="entry name" value="ABHYDROLASE"/>
</dbReference>
<dbReference type="Gene3D" id="3.40.50.1820">
    <property type="entry name" value="alpha/beta hydrolase"/>
    <property type="match status" value="1"/>
</dbReference>
<evidence type="ECO:0000256" key="2">
    <source>
        <dbReference type="ARBA" id="ARBA00022801"/>
    </source>
</evidence>
<dbReference type="GO" id="GO:0016787">
    <property type="term" value="F:hydrolase activity"/>
    <property type="evidence" value="ECO:0007669"/>
    <property type="project" value="UniProtKB-KW"/>
</dbReference>
<comment type="similarity">
    <text evidence="1">Belongs to the AB hydrolase superfamily.</text>
</comment>
<dbReference type="PRINTS" id="PR00412">
    <property type="entry name" value="EPOXHYDRLASE"/>
</dbReference>
<dbReference type="InterPro" id="IPR000639">
    <property type="entry name" value="Epox_hydrolase-like"/>
</dbReference>
<evidence type="ECO:0000256" key="1">
    <source>
        <dbReference type="ARBA" id="ARBA00008645"/>
    </source>
</evidence>
<dbReference type="SUPFAM" id="SSF53474">
    <property type="entry name" value="alpha/beta-Hydrolases"/>
    <property type="match status" value="1"/>
</dbReference>
<dbReference type="Pfam" id="PF00561">
    <property type="entry name" value="Abhydrolase_1"/>
    <property type="match status" value="1"/>
</dbReference>
<dbReference type="Proteomes" id="UP000632858">
    <property type="component" value="Unassembled WGS sequence"/>
</dbReference>
<dbReference type="EMBL" id="BMFO01000003">
    <property type="protein sequence ID" value="GGF94908.1"/>
    <property type="molecule type" value="Genomic_DNA"/>
</dbReference>
<accession>A0A917CP83</accession>
<feature type="domain" description="AB hydrolase-1" evidence="3">
    <location>
        <begin position="26"/>
        <end position="265"/>
    </location>
</feature>
<protein>
    <submittedName>
        <fullName evidence="4">Alpha/beta hydrolase</fullName>
    </submittedName>
</protein>
<organism evidence="4 5">
    <name type="scientific">Arenimonas maotaiensis</name>
    <dbReference type="NCBI Taxonomy" id="1446479"/>
    <lineage>
        <taxon>Bacteria</taxon>
        <taxon>Pseudomonadati</taxon>
        <taxon>Pseudomonadota</taxon>
        <taxon>Gammaproteobacteria</taxon>
        <taxon>Lysobacterales</taxon>
        <taxon>Lysobacteraceae</taxon>
        <taxon>Arenimonas</taxon>
    </lineage>
</organism>
<comment type="caution">
    <text evidence="4">The sequence shown here is derived from an EMBL/GenBank/DDBJ whole genome shotgun (WGS) entry which is preliminary data.</text>
</comment>
<gene>
    <name evidence="4" type="ORF">GCM10010960_15780</name>
</gene>
<dbReference type="PANTHER" id="PTHR43798:SF14">
    <property type="entry name" value="SERINE HYDROLASE-LIKE PROTEIN DDB_G0286239"/>
    <property type="match status" value="1"/>
</dbReference>
<dbReference type="InterPro" id="IPR050266">
    <property type="entry name" value="AB_hydrolase_sf"/>
</dbReference>
<proteinExistence type="inferred from homology"/>
<dbReference type="InterPro" id="IPR029058">
    <property type="entry name" value="AB_hydrolase_fold"/>
</dbReference>
<dbReference type="RefSeq" id="WP_188449681.1">
    <property type="nucleotide sequence ID" value="NZ_BMFO01000003.1"/>
</dbReference>
<sequence length="280" mass="30446">MIETGFDTARGRIAALRFGTPGGRRVLALHGWLDNAASFVPMAPFLAAHDVVAIDLIGHGGSSHVPPGYDYAFVDWMHDVLDVLDALDWPQADLLGHSLGGALATVIAAGAPERVSSLALIEALGTPPWPSEQAAERLRKAVAGRRKPPSAPRLIADVETAVRARLQATEKTEAAARLLVERNLRAVDGGYRWRSDPRLMWPSHMRAEEASVRNWLSAIECPVLLVAAEPAFAYFPAALRDARLACLKRGRLRLIDGTHHVHMDKPAEVAGFINTFWSPN</sequence>
<name>A0A917CP83_9GAMM</name>
<reference evidence="4" key="2">
    <citation type="submission" date="2020-09" db="EMBL/GenBank/DDBJ databases">
        <authorList>
            <person name="Sun Q."/>
            <person name="Zhou Y."/>
        </authorList>
    </citation>
    <scope>NUCLEOTIDE SEQUENCE</scope>
    <source>
        <strain evidence="4">CGMCC 1.12726</strain>
    </source>
</reference>